<dbReference type="PATRIC" id="fig|33051.4.peg.2210"/>
<feature type="chain" id="PRO_5007549088" description="Lipoprotein" evidence="1">
    <location>
        <begin position="20"/>
        <end position="154"/>
    </location>
</feature>
<proteinExistence type="predicted"/>
<dbReference type="Proteomes" id="UP000074072">
    <property type="component" value="Unassembled WGS sequence"/>
</dbReference>
<accession>A0A147IWK7</accession>
<keyword evidence="1" id="KW-0732">Signal</keyword>
<protein>
    <recommendedName>
        <fullName evidence="4">Lipoprotein</fullName>
    </recommendedName>
</protein>
<dbReference type="OrthoDB" id="7582035at2"/>
<dbReference type="AlphaFoldDB" id="A0A147IWK7"/>
<gene>
    <name evidence="2" type="ORF">SB4_07535</name>
</gene>
<reference evidence="2 3" key="1">
    <citation type="journal article" date="2016" name="Front. Microbiol.">
        <title>Genomic Resource of Rice Seed Associated Bacteria.</title>
        <authorList>
            <person name="Midha S."/>
            <person name="Bansal K."/>
            <person name="Sharma S."/>
            <person name="Kumar N."/>
            <person name="Patil P.P."/>
            <person name="Chaudhry V."/>
            <person name="Patil P.B."/>
        </authorList>
    </citation>
    <scope>NUCLEOTIDE SEQUENCE [LARGE SCALE GENOMIC DNA]</scope>
    <source>
        <strain evidence="2 3">SB4</strain>
    </source>
</reference>
<evidence type="ECO:0000313" key="2">
    <source>
        <dbReference type="EMBL" id="KTW00051.1"/>
    </source>
</evidence>
<evidence type="ECO:0000256" key="1">
    <source>
        <dbReference type="SAM" id="SignalP"/>
    </source>
</evidence>
<organism evidence="2 3">
    <name type="scientific">Sphingomonas sanguinis</name>
    <dbReference type="NCBI Taxonomy" id="33051"/>
    <lineage>
        <taxon>Bacteria</taxon>
        <taxon>Pseudomonadati</taxon>
        <taxon>Pseudomonadota</taxon>
        <taxon>Alphaproteobacteria</taxon>
        <taxon>Sphingomonadales</taxon>
        <taxon>Sphingomonadaceae</taxon>
        <taxon>Sphingomonas</taxon>
    </lineage>
</organism>
<evidence type="ECO:0008006" key="4">
    <source>
        <dbReference type="Google" id="ProtNLM"/>
    </source>
</evidence>
<sequence>MRNLIIAGVALLAATPAQAHWQYAKWGMTPAQVIAAGNGKAKAAAGDKSVQGDTTRDVEADYSAGDRAFRASFWFDASGLQKVTLSPTGERRCLDLRRDLLAKYGEPVERDPGSVERLMWADKPSNNRIVIILDGDSFCELQYAPLVSRAGAGL</sequence>
<dbReference type="RefSeq" id="WP_058752077.1">
    <property type="nucleotide sequence ID" value="NZ_LDTE01000041.1"/>
</dbReference>
<dbReference type="EMBL" id="LDTE01000041">
    <property type="protein sequence ID" value="KTW00051.1"/>
    <property type="molecule type" value="Genomic_DNA"/>
</dbReference>
<evidence type="ECO:0000313" key="3">
    <source>
        <dbReference type="Proteomes" id="UP000074072"/>
    </source>
</evidence>
<comment type="caution">
    <text evidence="2">The sequence shown here is derived from an EMBL/GenBank/DDBJ whole genome shotgun (WGS) entry which is preliminary data.</text>
</comment>
<name>A0A147IWK7_9SPHN</name>
<feature type="signal peptide" evidence="1">
    <location>
        <begin position="1"/>
        <end position="19"/>
    </location>
</feature>